<dbReference type="EMBL" id="SLXD01000009">
    <property type="protein sequence ID" value="TCP01526.1"/>
    <property type="molecule type" value="Genomic_DNA"/>
</dbReference>
<gene>
    <name evidence="1" type="ORF">EV684_109165</name>
</gene>
<evidence type="ECO:0000313" key="1">
    <source>
        <dbReference type="EMBL" id="TCP01526.1"/>
    </source>
</evidence>
<name>A0A4R2MFN1_RUBGE</name>
<dbReference type="Proteomes" id="UP000295106">
    <property type="component" value="Unassembled WGS sequence"/>
</dbReference>
<protein>
    <submittedName>
        <fullName evidence="1">Uncharacterized protein</fullName>
    </submittedName>
</protein>
<sequence length="145" mass="16682">MRRRRGLRYARGPRRLRHVTALSSTARPADPARPERWHLDAGDRADALLVVPADARRERRFEISVAMSVRPLDGARSPWHALRVLADGELQWSRRIATDTQGRYDGLDYRFRRSVPVGRELRVQAFVECGGAERLRLVIEAEEET</sequence>
<comment type="caution">
    <text evidence="1">The sequence shown here is derived from an EMBL/GenBank/DDBJ whole genome shotgun (WGS) entry which is preliminary data.</text>
</comment>
<evidence type="ECO:0000313" key="2">
    <source>
        <dbReference type="Proteomes" id="UP000295106"/>
    </source>
</evidence>
<reference evidence="1 2" key="1">
    <citation type="submission" date="2019-03" db="EMBL/GenBank/DDBJ databases">
        <title>Genomic Encyclopedia of Type Strains, Phase IV (KMG-IV): sequencing the most valuable type-strain genomes for metagenomic binning, comparative biology and taxonomic classification.</title>
        <authorList>
            <person name="Goeker M."/>
        </authorList>
    </citation>
    <scope>NUCLEOTIDE SEQUENCE [LARGE SCALE GENOMIC DNA]</scope>
    <source>
        <strain evidence="1 2">DSM 1709</strain>
    </source>
</reference>
<organism evidence="1 2">
    <name type="scientific">Rubrivivax gelatinosus</name>
    <name type="common">Rhodocyclus gelatinosus</name>
    <name type="synonym">Rhodopseudomonas gelatinosa</name>
    <dbReference type="NCBI Taxonomy" id="28068"/>
    <lineage>
        <taxon>Bacteria</taxon>
        <taxon>Pseudomonadati</taxon>
        <taxon>Pseudomonadota</taxon>
        <taxon>Betaproteobacteria</taxon>
        <taxon>Burkholderiales</taxon>
        <taxon>Sphaerotilaceae</taxon>
        <taxon>Rubrivivax</taxon>
    </lineage>
</organism>
<accession>A0A4R2MFN1</accession>
<proteinExistence type="predicted"/>
<dbReference type="AlphaFoldDB" id="A0A4R2MFN1"/>